<dbReference type="EMBL" id="CAJNOI010000001">
    <property type="protein sequence ID" value="CAF0719874.1"/>
    <property type="molecule type" value="Genomic_DNA"/>
</dbReference>
<evidence type="ECO:0000313" key="8">
    <source>
        <dbReference type="EMBL" id="CAF0719874.1"/>
    </source>
</evidence>
<dbReference type="FunFam" id="1.10.1520.10:FF:000001">
    <property type="entry name" value="Ribonuclease 3"/>
    <property type="match status" value="1"/>
</dbReference>
<evidence type="ECO:0000259" key="7">
    <source>
        <dbReference type="PROSITE" id="PS50142"/>
    </source>
</evidence>
<gene>
    <name evidence="8" type="ORF">BJG266_LOCUS147</name>
    <name evidence="9" type="ORF">QVE165_LOCUS8421</name>
    <name evidence="10" type="ORF">QVE165_LOCUS9001</name>
</gene>
<dbReference type="GO" id="GO:0034963">
    <property type="term" value="P:box C/D sno(s)RNA processing"/>
    <property type="evidence" value="ECO:0007669"/>
    <property type="project" value="UniProtKB-ARBA"/>
</dbReference>
<dbReference type="EMBL" id="CAJNOM010000037">
    <property type="protein sequence ID" value="CAF0881113.1"/>
    <property type="molecule type" value="Genomic_DNA"/>
</dbReference>
<dbReference type="GO" id="GO:0030847">
    <property type="term" value="P:termination of RNA polymerase II transcription, exosome-dependent"/>
    <property type="evidence" value="ECO:0007669"/>
    <property type="project" value="UniProtKB-ARBA"/>
</dbReference>
<proteinExistence type="predicted"/>
<evidence type="ECO:0000256" key="1">
    <source>
        <dbReference type="ARBA" id="ARBA00000109"/>
    </source>
</evidence>
<sequence length="160" mass="18303">MNRAELLRRFQVTCGYTFKNIRLLEEALTHDSNRVNDNSLPTYQRLEFLGDSVLNLVVSEYLFHNYPGADEGELSKKREKLTDSTKQAQIAEKLKLKDHIVFGQGVQRDIYAGHHDFVESIIGAVYIDSGMDESKKLIRRLWELTDSYTPNNAGGYCVIS</sequence>
<dbReference type="CDD" id="cd00593">
    <property type="entry name" value="RIBOc"/>
    <property type="match status" value="1"/>
</dbReference>
<evidence type="ECO:0000256" key="5">
    <source>
        <dbReference type="ARBA" id="ARBA00022801"/>
    </source>
</evidence>
<dbReference type="GO" id="GO:0004525">
    <property type="term" value="F:ribonuclease III activity"/>
    <property type="evidence" value="ECO:0007669"/>
    <property type="project" value="UniProtKB-EC"/>
</dbReference>
<evidence type="ECO:0000313" key="11">
    <source>
        <dbReference type="Proteomes" id="UP000663832"/>
    </source>
</evidence>
<keyword evidence="5" id="KW-0378">Hydrolase</keyword>
<keyword evidence="6" id="KW-0694">RNA-binding</keyword>
<evidence type="ECO:0000313" key="9">
    <source>
        <dbReference type="EMBL" id="CAF0881113.1"/>
    </source>
</evidence>
<evidence type="ECO:0000313" key="12">
    <source>
        <dbReference type="Proteomes" id="UP000663877"/>
    </source>
</evidence>
<dbReference type="SMART" id="SM00535">
    <property type="entry name" value="RIBOc"/>
    <property type="match status" value="1"/>
</dbReference>
<evidence type="ECO:0000256" key="3">
    <source>
        <dbReference type="ARBA" id="ARBA00022722"/>
    </source>
</evidence>
<dbReference type="Proteomes" id="UP000663877">
    <property type="component" value="Unassembled WGS sequence"/>
</dbReference>
<evidence type="ECO:0000313" key="10">
    <source>
        <dbReference type="EMBL" id="CAF0892035.1"/>
    </source>
</evidence>
<dbReference type="AlphaFoldDB" id="A0A813MDF2"/>
<dbReference type="EMBL" id="CAJNOM010000040">
    <property type="protein sequence ID" value="CAF0892035.1"/>
    <property type="molecule type" value="Genomic_DNA"/>
</dbReference>
<dbReference type="PANTHER" id="PTHR14950:SF37">
    <property type="entry name" value="ENDORIBONUCLEASE DICER"/>
    <property type="match status" value="1"/>
</dbReference>
<dbReference type="Proteomes" id="UP000663832">
    <property type="component" value="Unassembled WGS sequence"/>
</dbReference>
<dbReference type="Gene3D" id="1.10.1520.10">
    <property type="entry name" value="Ribonuclease III domain"/>
    <property type="match status" value="1"/>
</dbReference>
<accession>A0A813MDF2</accession>
<dbReference type="GO" id="GO:0003723">
    <property type="term" value="F:RNA binding"/>
    <property type="evidence" value="ECO:0007669"/>
    <property type="project" value="UniProtKB-KW"/>
</dbReference>
<evidence type="ECO:0000256" key="4">
    <source>
        <dbReference type="ARBA" id="ARBA00022759"/>
    </source>
</evidence>
<dbReference type="OrthoDB" id="67027at2759"/>
<dbReference type="PANTHER" id="PTHR14950">
    <property type="entry name" value="DICER-RELATED"/>
    <property type="match status" value="1"/>
</dbReference>
<comment type="catalytic activity">
    <reaction evidence="1">
        <text>Endonucleolytic cleavage to 5'-phosphomonoester.</text>
        <dbReference type="EC" id="3.1.26.3"/>
    </reaction>
</comment>
<dbReference type="EC" id="3.1.26.3" evidence="2"/>
<keyword evidence="3" id="KW-0540">Nuclease</keyword>
<name>A0A813MDF2_9BILA</name>
<keyword evidence="4" id="KW-0255">Endonuclease</keyword>
<feature type="domain" description="RNase III" evidence="7">
    <location>
        <begin position="7"/>
        <end position="130"/>
    </location>
</feature>
<comment type="caution">
    <text evidence="8">The sequence shown here is derived from an EMBL/GenBank/DDBJ whole genome shotgun (WGS) entry which is preliminary data.</text>
</comment>
<keyword evidence="11" id="KW-1185">Reference proteome</keyword>
<dbReference type="PROSITE" id="PS00517">
    <property type="entry name" value="RNASE_3_1"/>
    <property type="match status" value="1"/>
</dbReference>
<dbReference type="Pfam" id="PF14622">
    <property type="entry name" value="Ribonucleas_3_3"/>
    <property type="match status" value="1"/>
</dbReference>
<evidence type="ECO:0000256" key="2">
    <source>
        <dbReference type="ARBA" id="ARBA00012177"/>
    </source>
</evidence>
<dbReference type="GO" id="GO:0034475">
    <property type="term" value="P:U4 snRNA 3'-end processing"/>
    <property type="evidence" value="ECO:0007669"/>
    <property type="project" value="UniProtKB-ARBA"/>
</dbReference>
<reference evidence="8" key="1">
    <citation type="submission" date="2021-02" db="EMBL/GenBank/DDBJ databases">
        <authorList>
            <person name="Nowell W R."/>
        </authorList>
    </citation>
    <scope>NUCLEOTIDE SEQUENCE</scope>
</reference>
<evidence type="ECO:0000256" key="6">
    <source>
        <dbReference type="ARBA" id="ARBA00022884"/>
    </source>
</evidence>
<dbReference type="PROSITE" id="PS50142">
    <property type="entry name" value="RNASE_3_2"/>
    <property type="match status" value="1"/>
</dbReference>
<dbReference type="InterPro" id="IPR036389">
    <property type="entry name" value="RNase_III_sf"/>
</dbReference>
<dbReference type="InterPro" id="IPR000999">
    <property type="entry name" value="RNase_III_dom"/>
</dbReference>
<protein>
    <recommendedName>
        <fullName evidence="2">ribonuclease III</fullName>
        <ecNumber evidence="2">3.1.26.3</ecNumber>
    </recommendedName>
</protein>
<organism evidence="8 12">
    <name type="scientific">Adineta steineri</name>
    <dbReference type="NCBI Taxonomy" id="433720"/>
    <lineage>
        <taxon>Eukaryota</taxon>
        <taxon>Metazoa</taxon>
        <taxon>Spiralia</taxon>
        <taxon>Gnathifera</taxon>
        <taxon>Rotifera</taxon>
        <taxon>Eurotatoria</taxon>
        <taxon>Bdelloidea</taxon>
        <taxon>Adinetida</taxon>
        <taxon>Adinetidae</taxon>
        <taxon>Adineta</taxon>
    </lineage>
</organism>
<dbReference type="SUPFAM" id="SSF69065">
    <property type="entry name" value="RNase III domain-like"/>
    <property type="match status" value="1"/>
</dbReference>